<dbReference type="OrthoDB" id="2681330at2759"/>
<organism evidence="1 2">
    <name type="scientific">Suillus placidus</name>
    <dbReference type="NCBI Taxonomy" id="48579"/>
    <lineage>
        <taxon>Eukaryota</taxon>
        <taxon>Fungi</taxon>
        <taxon>Dikarya</taxon>
        <taxon>Basidiomycota</taxon>
        <taxon>Agaricomycotina</taxon>
        <taxon>Agaricomycetes</taxon>
        <taxon>Agaricomycetidae</taxon>
        <taxon>Boletales</taxon>
        <taxon>Suillineae</taxon>
        <taxon>Suillaceae</taxon>
        <taxon>Suillus</taxon>
    </lineage>
</organism>
<evidence type="ECO:0000313" key="1">
    <source>
        <dbReference type="EMBL" id="KAG1781456.1"/>
    </source>
</evidence>
<dbReference type="EMBL" id="JABBWD010000005">
    <property type="protein sequence ID" value="KAG1781456.1"/>
    <property type="molecule type" value="Genomic_DNA"/>
</dbReference>
<name>A0A9P7D7J7_9AGAM</name>
<protein>
    <submittedName>
        <fullName evidence="1">Uncharacterized protein</fullName>
    </submittedName>
</protein>
<dbReference type="AlphaFoldDB" id="A0A9P7D7J7"/>
<dbReference type="Proteomes" id="UP000714275">
    <property type="component" value="Unassembled WGS sequence"/>
</dbReference>
<comment type="caution">
    <text evidence="1">The sequence shown here is derived from an EMBL/GenBank/DDBJ whole genome shotgun (WGS) entry which is preliminary data.</text>
</comment>
<proteinExistence type="predicted"/>
<reference evidence="1" key="1">
    <citation type="journal article" date="2020" name="New Phytol.">
        <title>Comparative genomics reveals dynamic genome evolution in host specialist ectomycorrhizal fungi.</title>
        <authorList>
            <person name="Lofgren L.A."/>
            <person name="Nguyen N.H."/>
            <person name="Vilgalys R."/>
            <person name="Ruytinx J."/>
            <person name="Liao H.L."/>
            <person name="Branco S."/>
            <person name="Kuo A."/>
            <person name="LaButti K."/>
            <person name="Lipzen A."/>
            <person name="Andreopoulos W."/>
            <person name="Pangilinan J."/>
            <person name="Riley R."/>
            <person name="Hundley H."/>
            <person name="Na H."/>
            <person name="Barry K."/>
            <person name="Grigoriev I.V."/>
            <person name="Stajich J.E."/>
            <person name="Kennedy P.G."/>
        </authorList>
    </citation>
    <scope>NUCLEOTIDE SEQUENCE</scope>
    <source>
        <strain evidence="1">DOB743</strain>
    </source>
</reference>
<sequence>MTRRYQGSNHPWTAILMGDPTHPIPTEWVLELSRSFIGDLMTNVPHTGALISSIHCSWQVQLPIFEKFSLPIWVRFPQNSTTAVDVSLPHYILSSAAIAQANEAVQLEQTPDTWGQADNMWGPPDDSMWGRPEDKPQSIFKWDDGSFGLDSLFRIPQPHSRQKQGEDWKAFFAWHRQENKRKEETETPAQWQSRQNHERAAMNHSIPGKSSTAVMFEWQPDAEFGGFCQCIRLTKAEVSMTWMSYSKSTRVYDLFRNEWDLCDVLDPTSVPNGDWEEDNFDFLPAPAPSEPDLAFERHRSLLWSFIERFVSILHFHLGYHLAASTTTPQGRSTTFDDWTHKTQWSHLCKLVGNNPMNITSIPDIQKNVITCFIGYLITLPESQLADILPDLWDLRPDSSLSVSNPHMRVSYVQQPKQRLYIIESPSPHLVPWKLAVPDPIMAVMCLRCDWGSDIIDIVHHLLEKGITIKTLQLISVLPHA</sequence>
<evidence type="ECO:0000313" key="2">
    <source>
        <dbReference type="Proteomes" id="UP000714275"/>
    </source>
</evidence>
<gene>
    <name evidence="1" type="ORF">EV702DRAFT_1192948</name>
</gene>
<keyword evidence="2" id="KW-1185">Reference proteome</keyword>
<accession>A0A9P7D7J7</accession>